<evidence type="ECO:0000256" key="4">
    <source>
        <dbReference type="RuleBase" id="RU003694"/>
    </source>
</evidence>
<dbReference type="SUPFAM" id="SSF53901">
    <property type="entry name" value="Thiolase-like"/>
    <property type="match status" value="1"/>
</dbReference>
<dbReference type="FunFam" id="3.40.47.10:FF:000029">
    <property type="entry name" value="3-oxoacyl-[acyl-carrier-protein] synthase 1"/>
    <property type="match status" value="1"/>
</dbReference>
<dbReference type="GO" id="GO:0004315">
    <property type="term" value="F:3-oxoacyl-[acyl-carrier-protein] synthase activity"/>
    <property type="evidence" value="ECO:0007669"/>
    <property type="project" value="InterPro"/>
</dbReference>
<dbReference type="OrthoDB" id="9808669at2"/>
<reference evidence="6 7" key="1">
    <citation type="submission" date="2019-07" db="EMBL/GenBank/DDBJ databases">
        <title>Draft genome for Streptomyces benahoarensis MZ03-48.</title>
        <authorList>
            <person name="Gonzalez-Pimentel J.L."/>
        </authorList>
    </citation>
    <scope>NUCLEOTIDE SEQUENCE [LARGE SCALE GENOMIC DNA]</scope>
    <source>
        <strain evidence="6 7">MZ03-48</strain>
    </source>
</reference>
<evidence type="ECO:0000259" key="5">
    <source>
        <dbReference type="PROSITE" id="PS52004"/>
    </source>
</evidence>
<evidence type="ECO:0000256" key="1">
    <source>
        <dbReference type="ARBA" id="ARBA00008467"/>
    </source>
</evidence>
<proteinExistence type="inferred from homology"/>
<dbReference type="InterPro" id="IPR014031">
    <property type="entry name" value="Ketoacyl_synth_C"/>
</dbReference>
<comment type="similarity">
    <text evidence="1 4">Belongs to the thiolase-like superfamily. Beta-ketoacyl-ACP synthases family.</text>
</comment>
<accession>A0A553YZC5</accession>
<name>A0A553YZC5_9ACTN</name>
<dbReference type="Pfam" id="PF00109">
    <property type="entry name" value="ketoacyl-synt"/>
    <property type="match status" value="1"/>
</dbReference>
<dbReference type="SMART" id="SM00825">
    <property type="entry name" value="PKS_KS"/>
    <property type="match status" value="1"/>
</dbReference>
<dbReference type="EMBL" id="VKLS01000345">
    <property type="protein sequence ID" value="TSB34575.1"/>
    <property type="molecule type" value="Genomic_DNA"/>
</dbReference>
<dbReference type="InterPro" id="IPR018201">
    <property type="entry name" value="Ketoacyl_synth_AS"/>
</dbReference>
<dbReference type="Pfam" id="PF02801">
    <property type="entry name" value="Ketoacyl-synt_C"/>
    <property type="match status" value="1"/>
</dbReference>
<dbReference type="PANTHER" id="PTHR11712">
    <property type="entry name" value="POLYKETIDE SYNTHASE-RELATED"/>
    <property type="match status" value="1"/>
</dbReference>
<evidence type="ECO:0000313" key="6">
    <source>
        <dbReference type="EMBL" id="TSB34575.1"/>
    </source>
</evidence>
<protein>
    <submittedName>
        <fullName evidence="6">Beta-ketoacyl-[acyl-carrier-protein] synthase family protein</fullName>
    </submittedName>
</protein>
<gene>
    <name evidence="6" type="ORF">FNZ23_22130</name>
</gene>
<dbReference type="RefSeq" id="WP_143941742.1">
    <property type="nucleotide sequence ID" value="NZ_VKLS01000345.1"/>
</dbReference>
<dbReference type="Proteomes" id="UP000320888">
    <property type="component" value="Unassembled WGS sequence"/>
</dbReference>
<keyword evidence="3" id="KW-0012">Acyltransferase</keyword>
<sequence length="407" mass="42223">MRRDDIAVTGMGMVTPVGVGTEASWQGLLDGRSAAATDPRLDRLDVDFTCRVPGFEPGKLLGRALASRLDSHAHLALVAAREAVADAGLATEEWDATRVGVVLGVGCNSLEQYHREFGRLNSDRAKLISPRAIVRSVPNMVPAEVALDLGARGPSLAVSTACASGTTALSIARDLLRSGSCDIVLAGGSESGTAPVTVACFQQMRTLSERTHDPGGASRPFDQDRDGFVLGEGAGILVLERAEHAAARNARVHALLAGCGNSTDAHHVTAPHPEGRGAVQALRQALDDAGLTPADVDHVNAHGTSTALNDQAEHRALRAVFGTPPPVTANKSVLGHCLGGAGGIEAAATVLSLRHQTIPPTANLDTLDPDIDLDVVHKVPRPTRIRAALSNSFGFGGQNAVVVFTAV</sequence>
<dbReference type="GO" id="GO:0030497">
    <property type="term" value="P:fatty acid elongation"/>
    <property type="evidence" value="ECO:0007669"/>
    <property type="project" value="UniProtKB-ARBA"/>
</dbReference>
<dbReference type="PROSITE" id="PS00606">
    <property type="entry name" value="KS3_1"/>
    <property type="match status" value="1"/>
</dbReference>
<organism evidence="6 7">
    <name type="scientific">Streptomyces benahoarensis</name>
    <dbReference type="NCBI Taxonomy" id="2595054"/>
    <lineage>
        <taxon>Bacteria</taxon>
        <taxon>Bacillati</taxon>
        <taxon>Actinomycetota</taxon>
        <taxon>Actinomycetes</taxon>
        <taxon>Kitasatosporales</taxon>
        <taxon>Streptomycetaceae</taxon>
        <taxon>Streptomyces</taxon>
    </lineage>
</organism>
<feature type="domain" description="Ketosynthase family 3 (KS3)" evidence="5">
    <location>
        <begin position="3"/>
        <end position="406"/>
    </location>
</feature>
<keyword evidence="2 4" id="KW-0808">Transferase</keyword>
<evidence type="ECO:0000256" key="3">
    <source>
        <dbReference type="ARBA" id="ARBA00023315"/>
    </source>
</evidence>
<dbReference type="NCBIfam" id="NF005589">
    <property type="entry name" value="PRK07314.1"/>
    <property type="match status" value="1"/>
</dbReference>
<dbReference type="PROSITE" id="PS52004">
    <property type="entry name" value="KS3_2"/>
    <property type="match status" value="1"/>
</dbReference>
<evidence type="ECO:0000313" key="7">
    <source>
        <dbReference type="Proteomes" id="UP000320888"/>
    </source>
</evidence>
<dbReference type="Gene3D" id="3.40.47.10">
    <property type="match status" value="1"/>
</dbReference>
<dbReference type="PANTHER" id="PTHR11712:SF347">
    <property type="entry name" value="BETA KETOACYL-ACYL CARRIER PROTEIN SYNTHASE"/>
    <property type="match status" value="1"/>
</dbReference>
<dbReference type="FunFam" id="3.40.47.10:FF:000018">
    <property type="entry name" value="3-oxoacyl-[acyl-carrier-protein] synthase 2"/>
    <property type="match status" value="1"/>
</dbReference>
<dbReference type="InterPro" id="IPR014030">
    <property type="entry name" value="Ketoacyl_synth_N"/>
</dbReference>
<keyword evidence="7" id="KW-1185">Reference proteome</keyword>
<dbReference type="CDD" id="cd00834">
    <property type="entry name" value="KAS_I_II"/>
    <property type="match status" value="1"/>
</dbReference>
<dbReference type="InterPro" id="IPR016039">
    <property type="entry name" value="Thiolase-like"/>
</dbReference>
<dbReference type="InterPro" id="IPR020841">
    <property type="entry name" value="PKS_Beta-ketoAc_synthase_dom"/>
</dbReference>
<comment type="caution">
    <text evidence="6">The sequence shown here is derived from an EMBL/GenBank/DDBJ whole genome shotgun (WGS) entry which is preliminary data.</text>
</comment>
<evidence type="ECO:0000256" key="2">
    <source>
        <dbReference type="ARBA" id="ARBA00022679"/>
    </source>
</evidence>
<dbReference type="InterPro" id="IPR000794">
    <property type="entry name" value="Beta-ketoacyl_synthase"/>
</dbReference>
<dbReference type="AlphaFoldDB" id="A0A553YZC5"/>